<name>A0AAC9BLD2_9RALS</name>
<dbReference type="PANTHER" id="PTHR34203:SF15">
    <property type="entry name" value="SLL1173 PROTEIN"/>
    <property type="match status" value="1"/>
</dbReference>
<organism evidence="2 3">
    <name type="scientific">Ralstonia insidiosa</name>
    <dbReference type="NCBI Taxonomy" id="190721"/>
    <lineage>
        <taxon>Bacteria</taxon>
        <taxon>Pseudomonadati</taxon>
        <taxon>Pseudomonadota</taxon>
        <taxon>Betaproteobacteria</taxon>
        <taxon>Burkholderiales</taxon>
        <taxon>Burkholderiaceae</taxon>
        <taxon>Ralstonia</taxon>
    </lineage>
</organism>
<keyword evidence="2" id="KW-0808">Transferase</keyword>
<feature type="domain" description="Methyltransferase FkbM" evidence="1">
    <location>
        <begin position="75"/>
        <end position="235"/>
    </location>
</feature>
<dbReference type="Pfam" id="PF05050">
    <property type="entry name" value="Methyltransf_21"/>
    <property type="match status" value="1"/>
</dbReference>
<reference evidence="2 3" key="1">
    <citation type="submission" date="2015-09" db="EMBL/GenBank/DDBJ databases">
        <authorList>
            <person name="Xu Y."/>
            <person name="Nagy A."/>
            <person name="Liu N.T."/>
            <person name="Nou X."/>
        </authorList>
    </citation>
    <scope>NUCLEOTIDE SEQUENCE [LARGE SCALE GENOMIC DNA]</scope>
    <source>
        <strain evidence="2 3">FC1138</strain>
    </source>
</reference>
<dbReference type="InterPro" id="IPR052514">
    <property type="entry name" value="SAM-dependent_MTase"/>
</dbReference>
<dbReference type="AlphaFoldDB" id="A0AAC9BLD2"/>
<protein>
    <submittedName>
        <fullName evidence="2">Methyltransferase, FkbM family domain protein</fullName>
    </submittedName>
</protein>
<dbReference type="NCBIfam" id="TIGR01444">
    <property type="entry name" value="fkbM_fam"/>
    <property type="match status" value="1"/>
</dbReference>
<evidence type="ECO:0000313" key="3">
    <source>
        <dbReference type="Proteomes" id="UP000077927"/>
    </source>
</evidence>
<gene>
    <name evidence="2" type="ORF">ACS15_4723</name>
</gene>
<dbReference type="SUPFAM" id="SSF53335">
    <property type="entry name" value="S-adenosyl-L-methionine-dependent methyltransferases"/>
    <property type="match status" value="1"/>
</dbReference>
<dbReference type="PANTHER" id="PTHR34203">
    <property type="entry name" value="METHYLTRANSFERASE, FKBM FAMILY PROTEIN"/>
    <property type="match status" value="1"/>
</dbReference>
<dbReference type="GO" id="GO:0008168">
    <property type="term" value="F:methyltransferase activity"/>
    <property type="evidence" value="ECO:0007669"/>
    <property type="project" value="UniProtKB-KW"/>
</dbReference>
<dbReference type="Gene3D" id="3.40.50.150">
    <property type="entry name" value="Vaccinia Virus protein VP39"/>
    <property type="match status" value="1"/>
</dbReference>
<proteinExistence type="predicted"/>
<accession>A0AAC9BLD2</accession>
<dbReference type="Proteomes" id="UP000077927">
    <property type="component" value="Chromosome 2"/>
</dbReference>
<dbReference type="EMBL" id="CP012606">
    <property type="protein sequence ID" value="ANH76373.1"/>
    <property type="molecule type" value="Genomic_DNA"/>
</dbReference>
<sequence length="276" mass="31118">MFPEQRALSFILAATNHGTLIVNRNDYALVEGRPSYGVGLNLLETASFDGSEVDFLLSLLRVQRQRSGDGVVFLDCGANIGVFSVEAGRLMTHWGTVHAFEPQDFIFYALAGNVAINNLFNVQAHHVALGAINEVITIPHVNYCQPGSYGSLEIRKPENPMLSVGQSLDYTPEKGRQVRQIALDSLNLKRVDLLKIDVESMELDVLRGARSLIAAYAPLIWVEILKTERQRIKDFLAPRNYHFFEVGQNMLAVPSRDRELLRRFWMDEQNTLFVKV</sequence>
<dbReference type="KEGG" id="rin:ACS15_4723"/>
<dbReference type="InterPro" id="IPR006342">
    <property type="entry name" value="FkbM_mtfrase"/>
</dbReference>
<dbReference type="InterPro" id="IPR029063">
    <property type="entry name" value="SAM-dependent_MTases_sf"/>
</dbReference>
<dbReference type="RefSeq" id="WP_021193844.1">
    <property type="nucleotide sequence ID" value="NZ_CP012606.1"/>
</dbReference>
<evidence type="ECO:0000259" key="1">
    <source>
        <dbReference type="Pfam" id="PF05050"/>
    </source>
</evidence>
<dbReference type="GO" id="GO:0032259">
    <property type="term" value="P:methylation"/>
    <property type="evidence" value="ECO:0007669"/>
    <property type="project" value="UniProtKB-KW"/>
</dbReference>
<keyword evidence="2" id="KW-0489">Methyltransferase</keyword>
<evidence type="ECO:0000313" key="2">
    <source>
        <dbReference type="EMBL" id="ANH76373.1"/>
    </source>
</evidence>